<evidence type="ECO:0000313" key="2">
    <source>
        <dbReference type="Proteomes" id="UP001148312"/>
    </source>
</evidence>
<reference evidence="1" key="2">
    <citation type="journal article" date="2023" name="IMA Fungus">
        <title>Comparative genomic study of the Penicillium genus elucidates a diverse pangenome and 15 lateral gene transfer events.</title>
        <authorList>
            <person name="Petersen C."/>
            <person name="Sorensen T."/>
            <person name="Nielsen M.R."/>
            <person name="Sondergaard T.E."/>
            <person name="Sorensen J.L."/>
            <person name="Fitzpatrick D.A."/>
            <person name="Frisvad J.C."/>
            <person name="Nielsen K.L."/>
        </authorList>
    </citation>
    <scope>NUCLEOTIDE SEQUENCE</scope>
    <source>
        <strain evidence="1">IBT 30728</strain>
    </source>
</reference>
<organism evidence="1 2">
    <name type="scientific">Penicillium diatomitis</name>
    <dbReference type="NCBI Taxonomy" id="2819901"/>
    <lineage>
        <taxon>Eukaryota</taxon>
        <taxon>Fungi</taxon>
        <taxon>Dikarya</taxon>
        <taxon>Ascomycota</taxon>
        <taxon>Pezizomycotina</taxon>
        <taxon>Eurotiomycetes</taxon>
        <taxon>Eurotiomycetidae</taxon>
        <taxon>Eurotiales</taxon>
        <taxon>Aspergillaceae</taxon>
        <taxon>Penicillium</taxon>
    </lineage>
</organism>
<comment type="caution">
    <text evidence="1">The sequence shown here is derived from an EMBL/GenBank/DDBJ whole genome shotgun (WGS) entry which is preliminary data.</text>
</comment>
<sequence>MPDASSEERQLRSVEISLDWKIIYNLRHSCEMHETTVTHVSHTIRALAFCTSAATDNICLGYLAAASAAAVPPPPPLLLLNEDISTLQYDLTVNVISSAAHTGVTPTYWNLTVIDYFPTV</sequence>
<protein>
    <submittedName>
        <fullName evidence="1">Uncharacterized protein</fullName>
    </submittedName>
</protein>
<dbReference type="RefSeq" id="XP_056793281.1">
    <property type="nucleotide sequence ID" value="XM_056931250.1"/>
</dbReference>
<gene>
    <name evidence="1" type="ORF">N7539_001647</name>
</gene>
<proteinExistence type="predicted"/>
<accession>A0A9W9XH62</accession>
<reference evidence="1" key="1">
    <citation type="submission" date="2022-12" db="EMBL/GenBank/DDBJ databases">
        <authorList>
            <person name="Petersen C."/>
        </authorList>
    </citation>
    <scope>NUCLEOTIDE SEQUENCE</scope>
    <source>
        <strain evidence="1">IBT 30728</strain>
    </source>
</reference>
<dbReference type="EMBL" id="JAPWDQ010000002">
    <property type="protein sequence ID" value="KAJ5492901.1"/>
    <property type="molecule type" value="Genomic_DNA"/>
</dbReference>
<keyword evidence="2" id="KW-1185">Reference proteome</keyword>
<evidence type="ECO:0000313" key="1">
    <source>
        <dbReference type="EMBL" id="KAJ5492901.1"/>
    </source>
</evidence>
<dbReference type="Proteomes" id="UP001148312">
    <property type="component" value="Unassembled WGS sequence"/>
</dbReference>
<dbReference type="GeneID" id="81621499"/>
<name>A0A9W9XH62_9EURO</name>
<dbReference type="AlphaFoldDB" id="A0A9W9XH62"/>